<proteinExistence type="predicted"/>
<evidence type="ECO:0000256" key="1">
    <source>
        <dbReference type="SAM" id="Phobius"/>
    </source>
</evidence>
<keyword evidence="1" id="KW-0812">Transmembrane</keyword>
<organism evidence="2 3">
    <name type="scientific">Pedobacter planticolens</name>
    <dbReference type="NCBI Taxonomy" id="2679964"/>
    <lineage>
        <taxon>Bacteria</taxon>
        <taxon>Pseudomonadati</taxon>
        <taxon>Bacteroidota</taxon>
        <taxon>Sphingobacteriia</taxon>
        <taxon>Sphingobacteriales</taxon>
        <taxon>Sphingobacteriaceae</taxon>
        <taxon>Pedobacter</taxon>
    </lineage>
</organism>
<name>A0A923DZ91_9SPHI</name>
<evidence type="ECO:0000313" key="2">
    <source>
        <dbReference type="EMBL" id="MBB2146811.1"/>
    </source>
</evidence>
<reference evidence="2" key="1">
    <citation type="submission" date="2019-11" db="EMBL/GenBank/DDBJ databases">
        <title>Description of Pedobacter sp. LMG 31464T.</title>
        <authorList>
            <person name="Carlier A."/>
            <person name="Qi S."/>
            <person name="Vandamme P."/>
        </authorList>
    </citation>
    <scope>NUCLEOTIDE SEQUENCE</scope>
    <source>
        <strain evidence="2">LMG 31464</strain>
    </source>
</reference>
<dbReference type="Proteomes" id="UP000601055">
    <property type="component" value="Unassembled WGS sequence"/>
</dbReference>
<comment type="caution">
    <text evidence="2">The sequence shown here is derived from an EMBL/GenBank/DDBJ whole genome shotgun (WGS) entry which is preliminary data.</text>
</comment>
<sequence length="111" mass="12254">MASVYQINKGVSKPIVFKGLKAQYIAYLALGLVFLLVLFAALYISGLSLFVVLPLVLGLGSALFFTVFHLSHRFGEHGLGKFLAKRGLPRFIRFNSRRIFISLKGGGHERG</sequence>
<feature type="transmembrane region" description="Helical" evidence="1">
    <location>
        <begin position="24"/>
        <end position="44"/>
    </location>
</feature>
<dbReference type="InterPro" id="IPR025407">
    <property type="entry name" value="DUF4133"/>
</dbReference>
<keyword evidence="1" id="KW-0472">Membrane</keyword>
<dbReference type="RefSeq" id="WP_182923449.1">
    <property type="nucleotide sequence ID" value="NZ_WNXD01000002.1"/>
</dbReference>
<keyword evidence="3" id="KW-1185">Reference proteome</keyword>
<accession>A0A923DZ91</accession>
<dbReference type="EMBL" id="WNXD01000002">
    <property type="protein sequence ID" value="MBB2146811.1"/>
    <property type="molecule type" value="Genomic_DNA"/>
</dbReference>
<dbReference type="AlphaFoldDB" id="A0A923DZ91"/>
<feature type="transmembrane region" description="Helical" evidence="1">
    <location>
        <begin position="50"/>
        <end position="71"/>
    </location>
</feature>
<dbReference type="Pfam" id="PF13571">
    <property type="entry name" value="DUF4133"/>
    <property type="match status" value="1"/>
</dbReference>
<gene>
    <name evidence="2" type="ORF">GM921_15010</name>
</gene>
<keyword evidence="1" id="KW-1133">Transmembrane helix</keyword>
<evidence type="ECO:0000313" key="3">
    <source>
        <dbReference type="Proteomes" id="UP000601055"/>
    </source>
</evidence>
<protein>
    <submittedName>
        <fullName evidence="2">DUF4133 domain-containing protein</fullName>
    </submittedName>
</protein>